<evidence type="ECO:0000256" key="6">
    <source>
        <dbReference type="PROSITE-ProRule" id="PRU01023"/>
    </source>
</evidence>
<dbReference type="GO" id="GO:0003723">
    <property type="term" value="F:RNA binding"/>
    <property type="evidence" value="ECO:0007669"/>
    <property type="project" value="UniProtKB-UniRule"/>
</dbReference>
<evidence type="ECO:0000256" key="3">
    <source>
        <dbReference type="ARBA" id="ARBA00022679"/>
    </source>
</evidence>
<dbReference type="FunCoup" id="F2UFC8">
    <property type="interactions" value="935"/>
</dbReference>
<dbReference type="eggNOG" id="KOG1122">
    <property type="taxonomic scope" value="Eukaryota"/>
</dbReference>
<keyword evidence="3 6" id="KW-0808">Transferase</keyword>
<keyword evidence="4 6" id="KW-0949">S-adenosyl-L-methionine</keyword>
<feature type="binding site" evidence="6">
    <location>
        <position position="306"/>
    </location>
    <ligand>
        <name>S-adenosyl-L-methionine</name>
        <dbReference type="ChEBI" id="CHEBI:59789"/>
    </ligand>
</feature>
<dbReference type="InterPro" id="IPR015947">
    <property type="entry name" value="PUA-like_sf"/>
</dbReference>
<dbReference type="PROSITE" id="PS50890">
    <property type="entry name" value="PUA"/>
    <property type="match status" value="1"/>
</dbReference>
<evidence type="ECO:0000256" key="1">
    <source>
        <dbReference type="ARBA" id="ARBA00007494"/>
    </source>
</evidence>
<feature type="binding site" evidence="6">
    <location>
        <position position="279"/>
    </location>
    <ligand>
        <name>S-adenosyl-L-methionine</name>
        <dbReference type="ChEBI" id="CHEBI:59789"/>
    </ligand>
</feature>
<dbReference type="GO" id="GO:0008173">
    <property type="term" value="F:RNA methyltransferase activity"/>
    <property type="evidence" value="ECO:0007669"/>
    <property type="project" value="InterPro"/>
</dbReference>
<organism evidence="10">
    <name type="scientific">Salpingoeca rosetta (strain ATCC 50818 / BSB-021)</name>
    <dbReference type="NCBI Taxonomy" id="946362"/>
    <lineage>
        <taxon>Eukaryota</taxon>
        <taxon>Choanoflagellata</taxon>
        <taxon>Craspedida</taxon>
        <taxon>Salpingoecidae</taxon>
        <taxon>Salpingoeca</taxon>
    </lineage>
</organism>
<dbReference type="InterPro" id="IPR018314">
    <property type="entry name" value="RsmB/NOL1/NOP2-like_CS"/>
</dbReference>
<dbReference type="STRING" id="946362.F2UFC8"/>
<feature type="active site" description="Nucleophile" evidence="6">
    <location>
        <position position="401"/>
    </location>
</feature>
<feature type="domain" description="SAM-dependent MTase RsmB/NOP-type" evidence="8">
    <location>
        <begin position="163"/>
        <end position="472"/>
    </location>
</feature>
<feature type="region of interest" description="Disordered" evidence="7">
    <location>
        <begin position="1"/>
        <end position="25"/>
    </location>
</feature>
<dbReference type="InterPro" id="IPR029063">
    <property type="entry name" value="SAM-dependent_MTases_sf"/>
</dbReference>
<dbReference type="SUPFAM" id="SSF53335">
    <property type="entry name" value="S-adenosyl-L-methionine-dependent methyltransferases"/>
    <property type="match status" value="1"/>
</dbReference>
<evidence type="ECO:0000256" key="2">
    <source>
        <dbReference type="ARBA" id="ARBA00022603"/>
    </source>
</evidence>
<evidence type="ECO:0000256" key="5">
    <source>
        <dbReference type="ARBA" id="ARBA00022884"/>
    </source>
</evidence>
<name>F2UFC8_SALR5</name>
<dbReference type="InterPro" id="IPR001678">
    <property type="entry name" value="MeTrfase_RsmB-F_NOP2_dom"/>
</dbReference>
<keyword evidence="2 6" id="KW-0489">Methyltransferase</keyword>
<dbReference type="EMBL" id="GL832971">
    <property type="protein sequence ID" value="EGD75328.1"/>
    <property type="molecule type" value="Genomic_DNA"/>
</dbReference>
<sequence>MMSTPQTHDQQHDQQHQQSSSGRRCEFRDDVAEYLEEVWDRSASGQRFADLCERLAIPPAHTCLRINTLVNTREEAIQTLARELEGTDYKFEQHPKLDDVLILPAIGPRRVVPDKEGLFVVVDAACGAAVLRGSDVFVPGIRACSSGVHSGARVAVYADVHKACSTGQTKLPPAEERAAKKIVFVGNGIAHFDRADVFRSSDAVTSGLGVEMGDIEFQTPCLGHLDRSLVLQNLPSCVASHVLAPQPGEHVVDMCAAPGGKTAHIAALMNNTGRITAYERSTKRCAALVQWLETVGVTCCSVFKMDARKCCLQALPQSSPSPSSSSLSSSSSQAVEKKKVQAGSVDRVLLDAPCTGLGQRPKFEHATPLTDVIEAPSFQKKLFRTAVALLKPGGTLVYSTCSFNPEENEGVVAWALAEFPHDIEIAQQVPYIGEAGVQYEGLSEEARQRVQRFTPSSTCDTIGFFIAKFIKKPPNPP</sequence>
<dbReference type="RefSeq" id="XP_004992381.1">
    <property type="nucleotide sequence ID" value="XM_004992324.1"/>
</dbReference>
<feature type="binding site" evidence="6">
    <location>
        <begin position="255"/>
        <end position="261"/>
    </location>
    <ligand>
        <name>S-adenosyl-L-methionine</name>
        <dbReference type="ChEBI" id="CHEBI:59789"/>
    </ligand>
</feature>
<evidence type="ECO:0000256" key="4">
    <source>
        <dbReference type="ARBA" id="ARBA00022691"/>
    </source>
</evidence>
<dbReference type="GeneID" id="16072943"/>
<evidence type="ECO:0000256" key="7">
    <source>
        <dbReference type="SAM" id="MobiDB-lite"/>
    </source>
</evidence>
<evidence type="ECO:0000313" key="9">
    <source>
        <dbReference type="EMBL" id="EGD75328.1"/>
    </source>
</evidence>
<accession>F2UFC8</accession>
<dbReference type="AlphaFoldDB" id="F2UFC8"/>
<dbReference type="CDD" id="cd21150">
    <property type="entry name" value="PUA_NSun6-like"/>
    <property type="match status" value="1"/>
</dbReference>
<keyword evidence="5 6" id="KW-0694">RNA-binding</keyword>
<proteinExistence type="inferred from homology"/>
<feature type="binding site" evidence="6">
    <location>
        <position position="351"/>
    </location>
    <ligand>
        <name>S-adenosyl-L-methionine</name>
        <dbReference type="ChEBI" id="CHEBI:59789"/>
    </ligand>
</feature>
<dbReference type="InterPro" id="IPR049560">
    <property type="entry name" value="MeTrfase_RsmB-F_NOP2_cat"/>
</dbReference>
<reference evidence="9" key="1">
    <citation type="submission" date="2009-08" db="EMBL/GenBank/DDBJ databases">
        <title>Annotation of Salpingoeca rosetta.</title>
        <authorList>
            <consortium name="The Broad Institute Genome Sequencing Platform"/>
            <person name="Russ C."/>
            <person name="Cuomo C."/>
            <person name="Burger G."/>
            <person name="Gray M.W."/>
            <person name="Holland P.W.H."/>
            <person name="King N."/>
            <person name="Lang F.B.F."/>
            <person name="Roger A.J."/>
            <person name="Ruiz-Trillo I."/>
            <person name="Young S.K."/>
            <person name="Zeng Q."/>
            <person name="Gargeya S."/>
            <person name="Alvarado L."/>
            <person name="Berlin A."/>
            <person name="Chapman S.B."/>
            <person name="Chen Z."/>
            <person name="Freedman E."/>
            <person name="Gellesch M."/>
            <person name="Goldberg J."/>
            <person name="Griggs A."/>
            <person name="Gujja S."/>
            <person name="Heilman E."/>
            <person name="Heiman D."/>
            <person name="Howarth C."/>
            <person name="Mehta T."/>
            <person name="Neiman D."/>
            <person name="Pearson M."/>
            <person name="Roberts A."/>
            <person name="Saif S."/>
            <person name="Shea T."/>
            <person name="Shenoy N."/>
            <person name="Sisk P."/>
            <person name="Stolte C."/>
            <person name="Sykes S."/>
            <person name="White J."/>
            <person name="Yandava C."/>
            <person name="Haas B."/>
            <person name="Nusbaum C."/>
            <person name="Birren B."/>
        </authorList>
    </citation>
    <scope>NUCLEOTIDE SEQUENCE [LARGE SCALE GENOMIC DNA]</scope>
    <source>
        <strain evidence="9">ATCC 50818</strain>
    </source>
</reference>
<dbReference type="PANTHER" id="PTHR22807:SF34">
    <property type="entry name" value="TRNA (CYTOSINE(72)-C(5))-METHYLTRANSFERASE NSUN6"/>
    <property type="match status" value="1"/>
</dbReference>
<dbReference type="InParanoid" id="F2UFC8"/>
<dbReference type="GO" id="GO:0001510">
    <property type="term" value="P:RNA methylation"/>
    <property type="evidence" value="ECO:0007669"/>
    <property type="project" value="InterPro"/>
</dbReference>
<dbReference type="Gene3D" id="3.40.50.150">
    <property type="entry name" value="Vaccinia Virus protein VP39"/>
    <property type="match status" value="1"/>
</dbReference>
<protein>
    <submittedName>
        <fullName evidence="9">Nsun6 protein</fullName>
    </submittedName>
</protein>
<dbReference type="KEGG" id="sre:PTSG_06978"/>
<evidence type="ECO:0000313" key="10">
    <source>
        <dbReference type="Proteomes" id="UP000007799"/>
    </source>
</evidence>
<dbReference type="Pfam" id="PF01189">
    <property type="entry name" value="Methyltr_RsmB-F"/>
    <property type="match status" value="2"/>
</dbReference>
<dbReference type="PROSITE" id="PS01153">
    <property type="entry name" value="NOL1_NOP2_SUN"/>
    <property type="match status" value="1"/>
</dbReference>
<dbReference type="SUPFAM" id="SSF88697">
    <property type="entry name" value="PUA domain-like"/>
    <property type="match status" value="1"/>
</dbReference>
<evidence type="ECO:0000259" key="8">
    <source>
        <dbReference type="PROSITE" id="PS51686"/>
    </source>
</evidence>
<dbReference type="PRINTS" id="PR02008">
    <property type="entry name" value="RCMTFAMILY"/>
</dbReference>
<dbReference type="InterPro" id="IPR036974">
    <property type="entry name" value="PUA_sf"/>
</dbReference>
<dbReference type="PROSITE" id="PS51686">
    <property type="entry name" value="SAM_MT_RSMB_NOP"/>
    <property type="match status" value="1"/>
</dbReference>
<dbReference type="OMA" id="YQGAMLY"/>
<dbReference type="Gene3D" id="2.30.130.10">
    <property type="entry name" value="PUA domain"/>
    <property type="match status" value="1"/>
</dbReference>
<gene>
    <name evidence="9" type="ORF">PTSG_06978</name>
</gene>
<dbReference type="InterPro" id="IPR023267">
    <property type="entry name" value="RCMT"/>
</dbReference>
<keyword evidence="10" id="KW-1185">Reference proteome</keyword>
<dbReference type="Proteomes" id="UP000007799">
    <property type="component" value="Unassembled WGS sequence"/>
</dbReference>
<dbReference type="OrthoDB" id="260824at2759"/>
<dbReference type="PANTHER" id="PTHR22807">
    <property type="entry name" value="NOP2 YEAST -RELATED NOL1/NOP2/FMU SUN DOMAIN-CONTAINING"/>
    <property type="match status" value="1"/>
</dbReference>
<comment type="similarity">
    <text evidence="1 6">Belongs to the class I-like SAM-binding methyltransferase superfamily. RsmB/NOP family.</text>
</comment>